<proteinExistence type="predicted"/>
<sequence>MAVKQVFETYVYAHLLSSSAMPPFVLAYQQRVYMGPVSKGGSRLAGDFISAWAQAHPPPRIAG</sequence>
<reference evidence="1 2" key="1">
    <citation type="submission" date="2016-11" db="EMBL/GenBank/DDBJ databases">
        <title>Draft genome of Pseudomonas versuta A4R1.12.</title>
        <authorList>
            <person name="See-Too W.-S."/>
        </authorList>
    </citation>
    <scope>NUCLEOTIDE SEQUENCE [LARGE SCALE GENOMIC DNA]</scope>
    <source>
        <strain evidence="1 2">A4R1.12</strain>
    </source>
</reference>
<comment type="caution">
    <text evidence="1">The sequence shown here is derived from an EMBL/GenBank/DDBJ whole genome shotgun (WGS) entry which is preliminary data.</text>
</comment>
<evidence type="ECO:0000313" key="2">
    <source>
        <dbReference type="Proteomes" id="UP000185990"/>
    </source>
</evidence>
<name>A0A854A0L7_9PSED</name>
<dbReference type="Proteomes" id="UP000185990">
    <property type="component" value="Unassembled WGS sequence"/>
</dbReference>
<dbReference type="EMBL" id="MPJD01000019">
    <property type="protein sequence ID" value="OKA22994.1"/>
    <property type="molecule type" value="Genomic_DNA"/>
</dbReference>
<dbReference type="AlphaFoldDB" id="A0A854A0L7"/>
<evidence type="ECO:0000313" key="1">
    <source>
        <dbReference type="EMBL" id="OKA22994.1"/>
    </source>
</evidence>
<accession>A0A854A0L7</accession>
<protein>
    <submittedName>
        <fullName evidence="1">Uncharacterized protein</fullName>
    </submittedName>
</protein>
<gene>
    <name evidence="1" type="ORF">BOH74_13360</name>
</gene>
<organism evidence="1 2">
    <name type="scientific">Pseudomonas versuta</name>
    <dbReference type="NCBI Taxonomy" id="1788301"/>
    <lineage>
        <taxon>Bacteria</taxon>
        <taxon>Pseudomonadati</taxon>
        <taxon>Pseudomonadota</taxon>
        <taxon>Gammaproteobacteria</taxon>
        <taxon>Pseudomonadales</taxon>
        <taxon>Pseudomonadaceae</taxon>
        <taxon>Pseudomonas</taxon>
    </lineage>
</organism>